<reference evidence="2" key="1">
    <citation type="submission" date="2013-12" db="EMBL/GenBank/DDBJ databases">
        <authorList>
            <person name="Aslett M."/>
        </authorList>
    </citation>
    <scope>NUCLEOTIDE SEQUENCE [LARGE SCALE GENOMIC DNA]</scope>
    <source>
        <strain evidence="2">Lindley</strain>
    </source>
</reference>
<dbReference type="WBParaSite" id="GPLIN_000622300">
    <property type="protein sequence ID" value="GPLIN_000622300"/>
    <property type="gene ID" value="GPLIN_000622300"/>
</dbReference>
<accession>A0A183C031</accession>
<reference evidence="3" key="3">
    <citation type="submission" date="2016-06" db="UniProtKB">
        <authorList>
            <consortium name="WormBaseParasite"/>
        </authorList>
    </citation>
    <scope>IDENTIFICATION</scope>
</reference>
<feature type="compositionally biased region" description="Basic and acidic residues" evidence="1">
    <location>
        <begin position="135"/>
        <end position="146"/>
    </location>
</feature>
<feature type="compositionally biased region" description="Acidic residues" evidence="1">
    <location>
        <begin position="119"/>
        <end position="134"/>
    </location>
</feature>
<dbReference type="Proteomes" id="UP000050741">
    <property type="component" value="Unassembled WGS sequence"/>
</dbReference>
<proteinExistence type="predicted"/>
<name>A0A183C031_GLOPA</name>
<keyword evidence="2" id="KW-1185">Reference proteome</keyword>
<evidence type="ECO:0000313" key="2">
    <source>
        <dbReference type="Proteomes" id="UP000050741"/>
    </source>
</evidence>
<organism evidence="2 3">
    <name type="scientific">Globodera pallida</name>
    <name type="common">Potato cyst nematode worm</name>
    <name type="synonym">Heterodera pallida</name>
    <dbReference type="NCBI Taxonomy" id="36090"/>
    <lineage>
        <taxon>Eukaryota</taxon>
        <taxon>Metazoa</taxon>
        <taxon>Ecdysozoa</taxon>
        <taxon>Nematoda</taxon>
        <taxon>Chromadorea</taxon>
        <taxon>Rhabditida</taxon>
        <taxon>Tylenchina</taxon>
        <taxon>Tylenchomorpha</taxon>
        <taxon>Tylenchoidea</taxon>
        <taxon>Heteroderidae</taxon>
        <taxon>Heteroderinae</taxon>
        <taxon>Globodera</taxon>
    </lineage>
</organism>
<dbReference type="AlphaFoldDB" id="A0A183C031"/>
<evidence type="ECO:0000256" key="1">
    <source>
        <dbReference type="SAM" id="MobiDB-lite"/>
    </source>
</evidence>
<sequence>MHCQRNAAKIAPTPRAMSTMLRLLYIVPISFSLLLLHIESSAVVHAFPSSSSAAAIMAQRQQNRHNSFNLMRQASVAPLAALVLQDEGAAETVPLMLVQVGENEQPADAGNEAEQQQVVDDDDDDEEEEEEQELVEEKRKSSRGQDAEAAETSPQALARSHAELFTRMRSICGRMNRLKRKRTPRPGSPESLVAYLCNSAKFS</sequence>
<reference evidence="2" key="2">
    <citation type="submission" date="2014-05" db="EMBL/GenBank/DDBJ databases">
        <title>The genome and life-stage specific transcriptomes of Globodera pallida elucidate key aspects of plant parasitism by a cyst nematode.</title>
        <authorList>
            <person name="Cotton J.A."/>
            <person name="Lilley C.J."/>
            <person name="Jones L.M."/>
            <person name="Kikuchi T."/>
            <person name="Reid A.J."/>
            <person name="Thorpe P."/>
            <person name="Tsai I.J."/>
            <person name="Beasley H."/>
            <person name="Blok V."/>
            <person name="Cock P.J.A."/>
            <person name="Van den Akker S.E."/>
            <person name="Holroyd N."/>
            <person name="Hunt M."/>
            <person name="Mantelin S."/>
            <person name="Naghra H."/>
            <person name="Pain A."/>
            <person name="Palomares-Rius J.E."/>
            <person name="Zarowiecki M."/>
            <person name="Berriman M."/>
            <person name="Jones J.T."/>
            <person name="Urwin P.E."/>
        </authorList>
    </citation>
    <scope>NUCLEOTIDE SEQUENCE [LARGE SCALE GENOMIC DNA]</scope>
    <source>
        <strain evidence="2">Lindley</strain>
    </source>
</reference>
<feature type="region of interest" description="Disordered" evidence="1">
    <location>
        <begin position="104"/>
        <end position="162"/>
    </location>
</feature>
<protein>
    <submittedName>
        <fullName evidence="3">BHLH domain-containing protein</fullName>
    </submittedName>
</protein>
<evidence type="ECO:0000313" key="3">
    <source>
        <dbReference type="WBParaSite" id="GPLIN_000622300"/>
    </source>
</evidence>